<accession>A0A9P5NXL6</accession>
<comment type="caution">
    <text evidence="2">The sequence shown here is derived from an EMBL/GenBank/DDBJ whole genome shotgun (WGS) entry which is preliminary data.</text>
</comment>
<feature type="compositionally biased region" description="Low complexity" evidence="1">
    <location>
        <begin position="11"/>
        <end position="32"/>
    </location>
</feature>
<feature type="region of interest" description="Disordered" evidence="1">
    <location>
        <begin position="1"/>
        <end position="38"/>
    </location>
</feature>
<gene>
    <name evidence="2" type="ORF">CPB84DRAFT_1821590</name>
</gene>
<reference evidence="2" key="1">
    <citation type="submission" date="2020-11" db="EMBL/GenBank/DDBJ databases">
        <authorList>
            <consortium name="DOE Joint Genome Institute"/>
            <person name="Ahrendt S."/>
            <person name="Riley R."/>
            <person name="Andreopoulos W."/>
            <person name="LaButti K."/>
            <person name="Pangilinan J."/>
            <person name="Ruiz-duenas F.J."/>
            <person name="Barrasa J.M."/>
            <person name="Sanchez-Garcia M."/>
            <person name="Camarero S."/>
            <person name="Miyauchi S."/>
            <person name="Serrano A."/>
            <person name="Linde D."/>
            <person name="Babiker R."/>
            <person name="Drula E."/>
            <person name="Ayuso-Fernandez I."/>
            <person name="Pacheco R."/>
            <person name="Padilla G."/>
            <person name="Ferreira P."/>
            <person name="Barriuso J."/>
            <person name="Kellner H."/>
            <person name="Castanera R."/>
            <person name="Alfaro M."/>
            <person name="Ramirez L."/>
            <person name="Pisabarro A.G."/>
            <person name="Kuo A."/>
            <person name="Tritt A."/>
            <person name="Lipzen A."/>
            <person name="He G."/>
            <person name="Yan M."/>
            <person name="Ng V."/>
            <person name="Cullen D."/>
            <person name="Martin F."/>
            <person name="Rosso M.-N."/>
            <person name="Henrissat B."/>
            <person name="Hibbett D."/>
            <person name="Martinez A.T."/>
            <person name="Grigoriev I.V."/>
        </authorList>
    </citation>
    <scope>NUCLEOTIDE SEQUENCE</scope>
    <source>
        <strain evidence="2">AH 44721</strain>
    </source>
</reference>
<feature type="compositionally biased region" description="Basic and acidic residues" evidence="1">
    <location>
        <begin position="198"/>
        <end position="216"/>
    </location>
</feature>
<sequence>MGKAKPKKAVPTKPTKPTPTSKKASSTPSDSSRPPKLEWVKNPDWTWSLIAYLTNHVAFRIKLFSDSTADASKEGRSKAVAKDGKAQQYATLAEGIFKDDKEQGLAYLQDKGRFATSVETRLRRLKKDYIEHLKTLGKTGAGLAPEDVTPGSSIANLVDDIKANWPWWEEFHRFWHKLPNYNTIGKVLSGDDSSTLAQRREGNVRRSGKRREDESK</sequence>
<dbReference type="EMBL" id="JADNYJ010000007">
    <property type="protein sequence ID" value="KAF8910180.1"/>
    <property type="molecule type" value="Genomic_DNA"/>
</dbReference>
<feature type="region of interest" description="Disordered" evidence="1">
    <location>
        <begin position="192"/>
        <end position="216"/>
    </location>
</feature>
<evidence type="ECO:0000256" key="1">
    <source>
        <dbReference type="SAM" id="MobiDB-lite"/>
    </source>
</evidence>
<evidence type="ECO:0000313" key="3">
    <source>
        <dbReference type="Proteomes" id="UP000724874"/>
    </source>
</evidence>
<dbReference type="Proteomes" id="UP000724874">
    <property type="component" value="Unassembled WGS sequence"/>
</dbReference>
<organism evidence="2 3">
    <name type="scientific">Gymnopilus junonius</name>
    <name type="common">Spectacular rustgill mushroom</name>
    <name type="synonym">Gymnopilus spectabilis subsp. junonius</name>
    <dbReference type="NCBI Taxonomy" id="109634"/>
    <lineage>
        <taxon>Eukaryota</taxon>
        <taxon>Fungi</taxon>
        <taxon>Dikarya</taxon>
        <taxon>Basidiomycota</taxon>
        <taxon>Agaricomycotina</taxon>
        <taxon>Agaricomycetes</taxon>
        <taxon>Agaricomycetidae</taxon>
        <taxon>Agaricales</taxon>
        <taxon>Agaricineae</taxon>
        <taxon>Hymenogastraceae</taxon>
        <taxon>Gymnopilus</taxon>
    </lineage>
</organism>
<evidence type="ECO:0000313" key="2">
    <source>
        <dbReference type="EMBL" id="KAF8910180.1"/>
    </source>
</evidence>
<dbReference type="OrthoDB" id="3269075at2759"/>
<keyword evidence="3" id="KW-1185">Reference proteome</keyword>
<dbReference type="AlphaFoldDB" id="A0A9P5NXL6"/>
<name>A0A9P5NXL6_GYMJU</name>
<protein>
    <submittedName>
        <fullName evidence="2">Uncharacterized protein</fullName>
    </submittedName>
</protein>
<feature type="compositionally biased region" description="Basic residues" evidence="1">
    <location>
        <begin position="1"/>
        <end position="10"/>
    </location>
</feature>
<proteinExistence type="predicted"/>